<dbReference type="Pfam" id="PF13424">
    <property type="entry name" value="TPR_12"/>
    <property type="match status" value="1"/>
</dbReference>
<dbReference type="Proteomes" id="UP000288351">
    <property type="component" value="Unassembled WGS sequence"/>
</dbReference>
<evidence type="ECO:0000313" key="2">
    <source>
        <dbReference type="Proteomes" id="UP000288351"/>
    </source>
</evidence>
<dbReference type="InterPro" id="IPR011990">
    <property type="entry name" value="TPR-like_helical_dom_sf"/>
</dbReference>
<dbReference type="Gene3D" id="1.25.40.10">
    <property type="entry name" value="Tetratricopeptide repeat domain"/>
    <property type="match status" value="2"/>
</dbReference>
<name>A0A401QWT5_STRNR</name>
<comment type="caution">
    <text evidence="1">The sequence shown here is derived from an EMBL/GenBank/DDBJ whole genome shotgun (WGS) entry which is preliminary data.</text>
</comment>
<proteinExistence type="predicted"/>
<evidence type="ECO:0000313" key="1">
    <source>
        <dbReference type="EMBL" id="GCB89861.1"/>
    </source>
</evidence>
<protein>
    <submittedName>
        <fullName evidence="1">CHAT domain-containing protein</fullName>
    </submittedName>
</protein>
<sequence>MSGEHGIDPVTALRAGKILEATREPRQGLAETDEAIAALDAVLTATPPGALRITILSNLGLIRMVRFQLTAAPADLDAAIDCFRDAQAAHTSHLPEGSHPGLSAVVPNLIGALHARAELTGHWDDLDEAILLGREAAVHIPPGLPQRAAALASLSSALRIRYERGGYDGDLTEAIDLGRQASADLPADHPRQGPVLSNLGSSLVAAGLWTDAVRAYEQAVERFAAAGDRHGRARTLTNLAAALAQSGRIEGALTASWAALEEFRALGDASDEARVKKNVASFLTGWAESTERDAPPRNRAGYARILADCARILGADDATTRGLADRLAALPDDAAPAGGTP</sequence>
<organism evidence="1 2">
    <name type="scientific">Streptomyces noursei</name>
    <name type="common">Streptomyces albulus</name>
    <dbReference type="NCBI Taxonomy" id="1971"/>
    <lineage>
        <taxon>Bacteria</taxon>
        <taxon>Bacillati</taxon>
        <taxon>Actinomycetota</taxon>
        <taxon>Actinomycetes</taxon>
        <taxon>Kitasatosporales</taxon>
        <taxon>Streptomycetaceae</taxon>
        <taxon>Streptomyces</taxon>
    </lineage>
</organism>
<dbReference type="EMBL" id="BHXC01000006">
    <property type="protein sequence ID" value="GCB89861.1"/>
    <property type="molecule type" value="Genomic_DNA"/>
</dbReference>
<dbReference type="RefSeq" id="WP_020929322.1">
    <property type="nucleotide sequence ID" value="NZ_BHXC01000006.1"/>
</dbReference>
<accession>A0A401QWT5</accession>
<gene>
    <name evidence="1" type="ORF">SALB_02554</name>
</gene>
<reference evidence="1 2" key="1">
    <citation type="journal article" date="2019" name="Microbiol. Resour. Announc.">
        <title>Draft Genome Sequence of the Most Traditional epsilon-Poly-l-Lysine Producer, Streptomyces albulus NBRC14147.</title>
        <authorList>
            <person name="Yamanaka K."/>
            <person name="Hamano Y."/>
        </authorList>
    </citation>
    <scope>NUCLEOTIDE SEQUENCE [LARGE SCALE GENOMIC DNA]</scope>
    <source>
        <strain evidence="1 2">NBRC 14147</strain>
    </source>
</reference>
<dbReference type="SUPFAM" id="SSF48452">
    <property type="entry name" value="TPR-like"/>
    <property type="match status" value="1"/>
</dbReference>
<dbReference type="AlphaFoldDB" id="A0A401QWT5"/>